<sequence length="87" mass="10271">LALYLNPFKNELHAYKIIKENSDCLTDEVSEVIDPSASKNRSPHPSKKPLNQMNEIKQIYQQEHVRNLLVKEVGRRLLHRRIEERPL</sequence>
<keyword evidence="2" id="KW-1185">Reference proteome</keyword>
<name>A0A7T8KES0_CALRO</name>
<accession>A0A7T8KES0</accession>
<dbReference type="Proteomes" id="UP000595437">
    <property type="component" value="Chromosome 5"/>
</dbReference>
<organism evidence="1 2">
    <name type="scientific">Caligus rogercresseyi</name>
    <name type="common">Sea louse</name>
    <dbReference type="NCBI Taxonomy" id="217165"/>
    <lineage>
        <taxon>Eukaryota</taxon>
        <taxon>Metazoa</taxon>
        <taxon>Ecdysozoa</taxon>
        <taxon>Arthropoda</taxon>
        <taxon>Crustacea</taxon>
        <taxon>Multicrustacea</taxon>
        <taxon>Hexanauplia</taxon>
        <taxon>Copepoda</taxon>
        <taxon>Siphonostomatoida</taxon>
        <taxon>Caligidae</taxon>
        <taxon>Caligus</taxon>
    </lineage>
</organism>
<dbReference type="EMBL" id="CP045894">
    <property type="protein sequence ID" value="QQP54587.1"/>
    <property type="molecule type" value="Genomic_DNA"/>
</dbReference>
<evidence type="ECO:0000313" key="2">
    <source>
        <dbReference type="Proteomes" id="UP000595437"/>
    </source>
</evidence>
<reference evidence="2" key="1">
    <citation type="submission" date="2021-01" db="EMBL/GenBank/DDBJ databases">
        <title>Caligus Genome Assembly.</title>
        <authorList>
            <person name="Gallardo-Escarate C."/>
        </authorList>
    </citation>
    <scope>NUCLEOTIDE SEQUENCE [LARGE SCALE GENOMIC DNA]</scope>
</reference>
<dbReference type="AlphaFoldDB" id="A0A7T8KES0"/>
<evidence type="ECO:0000313" key="1">
    <source>
        <dbReference type="EMBL" id="QQP54587.1"/>
    </source>
</evidence>
<feature type="non-terminal residue" evidence="1">
    <location>
        <position position="1"/>
    </location>
</feature>
<protein>
    <submittedName>
        <fullName evidence="1">Uncharacterized protein</fullName>
    </submittedName>
</protein>
<proteinExistence type="predicted"/>
<gene>
    <name evidence="1" type="ORF">FKW44_007467</name>
</gene>